<dbReference type="PANTHER" id="PTHR47966">
    <property type="entry name" value="BETA-SITE APP-CLEAVING ENZYME, ISOFORM A-RELATED"/>
    <property type="match status" value="1"/>
</dbReference>
<dbReference type="GO" id="GO:0004190">
    <property type="term" value="F:aspartic-type endopeptidase activity"/>
    <property type="evidence" value="ECO:0007669"/>
    <property type="project" value="UniProtKB-KW"/>
</dbReference>
<dbReference type="InterPro" id="IPR001461">
    <property type="entry name" value="Aspartic_peptidase_A1"/>
</dbReference>
<dbReference type="OrthoDB" id="2747330at2759"/>
<dbReference type="InterPro" id="IPR034163">
    <property type="entry name" value="Aspergillopepsin-like_cat_dom"/>
</dbReference>
<evidence type="ECO:0000256" key="3">
    <source>
        <dbReference type="ARBA" id="ARBA00022750"/>
    </source>
</evidence>
<dbReference type="PROSITE" id="PS00141">
    <property type="entry name" value="ASP_PROTEASE"/>
    <property type="match status" value="2"/>
</dbReference>
<evidence type="ECO:0000313" key="8">
    <source>
        <dbReference type="EMBL" id="KZT54562.1"/>
    </source>
</evidence>
<dbReference type="PRINTS" id="PR00792">
    <property type="entry name" value="PEPSIN"/>
</dbReference>
<keyword evidence="3 6" id="KW-0064">Aspartyl protease</keyword>
<feature type="active site" evidence="5">
    <location>
        <position position="333"/>
    </location>
</feature>
<keyword evidence="9" id="KW-1185">Reference proteome</keyword>
<dbReference type="InterPro" id="IPR001969">
    <property type="entry name" value="Aspartic_peptidase_AS"/>
</dbReference>
<dbReference type="Gene3D" id="2.40.70.10">
    <property type="entry name" value="Acid Proteases"/>
    <property type="match status" value="2"/>
</dbReference>
<dbReference type="Proteomes" id="UP000076842">
    <property type="component" value="Unassembled WGS sequence"/>
</dbReference>
<feature type="domain" description="Peptidase A1" evidence="7">
    <location>
        <begin position="127"/>
        <end position="442"/>
    </location>
</feature>
<dbReference type="InterPro" id="IPR021109">
    <property type="entry name" value="Peptidase_aspartic_dom_sf"/>
</dbReference>
<accession>A0A165ECJ7</accession>
<dbReference type="InParanoid" id="A0A165ECJ7"/>
<dbReference type="EMBL" id="KV424011">
    <property type="protein sequence ID" value="KZT54562.1"/>
    <property type="molecule type" value="Genomic_DNA"/>
</dbReference>
<dbReference type="STRING" id="1353952.A0A165ECJ7"/>
<evidence type="ECO:0000313" key="9">
    <source>
        <dbReference type="Proteomes" id="UP000076842"/>
    </source>
</evidence>
<evidence type="ECO:0000256" key="4">
    <source>
        <dbReference type="ARBA" id="ARBA00022801"/>
    </source>
</evidence>
<dbReference type="InterPro" id="IPR033121">
    <property type="entry name" value="PEPTIDASE_A1"/>
</dbReference>
<dbReference type="PANTHER" id="PTHR47966:SF1">
    <property type="entry name" value="ASPARTYL PROTEINASE"/>
    <property type="match status" value="1"/>
</dbReference>
<dbReference type="AlphaFoldDB" id="A0A165ECJ7"/>
<dbReference type="SUPFAM" id="SSF50630">
    <property type="entry name" value="Acid proteases"/>
    <property type="match status" value="1"/>
</dbReference>
<dbReference type="CDD" id="cd06097">
    <property type="entry name" value="Aspergillopepsin_like"/>
    <property type="match status" value="1"/>
</dbReference>
<keyword evidence="4 6" id="KW-0378">Hydrolase</keyword>
<sequence length="449" mass="48575">MSDGAQHLMTCVAQHNHSWTPNGAASYARSALRWGITHSDNATFFVHNNHLVRRGIFDEKPDEHGAWNFGTNQVTYFSDLGGQMYKKAMTNHNGFISSKAALPAGTGTYSRAFADVSAKDVQNDSEYVVPVTIGSPGITLNLDFDTGSSDLWVWSSQVRGTGGRKVYQPSQSRTAKQAPGLSWNIQYADGSGAQGNVFYDSVTVQGVTVTNQAVETATALSGAFQTDVQSDGLFGLAFSKINTVTPTKQNTPFQNMLNQKVLDRPIFTVKLDKGDSGGFYTFGHVNGGVLPPGVDIWTTYVDSSNGWWEFESRALMIGKQEMARPPGNTAIADTGTTLILLDDDAVSAIYSAVRGAVLNHAAGGWILPSSATCPDIYFACGDRYFGIPGDDLKFSTCSSKGYMFGAVQSRGSNQQDIFGDVFLKRVYALFDARGTTPRIGFGQRDFYST</sequence>
<feature type="active site" evidence="5">
    <location>
        <position position="145"/>
    </location>
</feature>
<protein>
    <submittedName>
        <fullName evidence="8">Acid protease</fullName>
    </submittedName>
</protein>
<name>A0A165ECJ7_9BASI</name>
<evidence type="ECO:0000256" key="5">
    <source>
        <dbReference type="PIRSR" id="PIRSR601461-1"/>
    </source>
</evidence>
<comment type="similarity">
    <text evidence="1 6">Belongs to the peptidase A1 family.</text>
</comment>
<evidence type="ECO:0000256" key="6">
    <source>
        <dbReference type="RuleBase" id="RU000454"/>
    </source>
</evidence>
<gene>
    <name evidence="8" type="ORF">CALCODRAFT_499612</name>
</gene>
<reference evidence="8 9" key="1">
    <citation type="journal article" date="2016" name="Mol. Biol. Evol.">
        <title>Comparative Genomics of Early-Diverging Mushroom-Forming Fungi Provides Insights into the Origins of Lignocellulose Decay Capabilities.</title>
        <authorList>
            <person name="Nagy L.G."/>
            <person name="Riley R."/>
            <person name="Tritt A."/>
            <person name="Adam C."/>
            <person name="Daum C."/>
            <person name="Floudas D."/>
            <person name="Sun H."/>
            <person name="Yadav J.S."/>
            <person name="Pangilinan J."/>
            <person name="Larsson K.H."/>
            <person name="Matsuura K."/>
            <person name="Barry K."/>
            <person name="Labutti K."/>
            <person name="Kuo R."/>
            <person name="Ohm R.A."/>
            <person name="Bhattacharya S.S."/>
            <person name="Shirouzu T."/>
            <person name="Yoshinaga Y."/>
            <person name="Martin F.M."/>
            <person name="Grigoriev I.V."/>
            <person name="Hibbett D.S."/>
        </authorList>
    </citation>
    <scope>NUCLEOTIDE SEQUENCE [LARGE SCALE GENOMIC DNA]</scope>
    <source>
        <strain evidence="8 9">HHB12733</strain>
    </source>
</reference>
<dbReference type="GO" id="GO:0006508">
    <property type="term" value="P:proteolysis"/>
    <property type="evidence" value="ECO:0007669"/>
    <property type="project" value="UniProtKB-KW"/>
</dbReference>
<dbReference type="PROSITE" id="PS51767">
    <property type="entry name" value="PEPTIDASE_A1"/>
    <property type="match status" value="1"/>
</dbReference>
<dbReference type="Pfam" id="PF00026">
    <property type="entry name" value="Asp"/>
    <property type="match status" value="1"/>
</dbReference>
<evidence type="ECO:0000259" key="7">
    <source>
        <dbReference type="PROSITE" id="PS51767"/>
    </source>
</evidence>
<keyword evidence="2 6" id="KW-0645">Protease</keyword>
<organism evidence="8 9">
    <name type="scientific">Calocera cornea HHB12733</name>
    <dbReference type="NCBI Taxonomy" id="1353952"/>
    <lineage>
        <taxon>Eukaryota</taxon>
        <taxon>Fungi</taxon>
        <taxon>Dikarya</taxon>
        <taxon>Basidiomycota</taxon>
        <taxon>Agaricomycotina</taxon>
        <taxon>Dacrymycetes</taxon>
        <taxon>Dacrymycetales</taxon>
        <taxon>Dacrymycetaceae</taxon>
        <taxon>Calocera</taxon>
    </lineage>
</organism>
<proteinExistence type="inferred from homology"/>
<evidence type="ECO:0000256" key="2">
    <source>
        <dbReference type="ARBA" id="ARBA00022670"/>
    </source>
</evidence>
<dbReference type="FunFam" id="2.40.70.10:FF:000026">
    <property type="entry name" value="Endothiapepsin"/>
    <property type="match status" value="1"/>
</dbReference>
<evidence type="ECO:0000256" key="1">
    <source>
        <dbReference type="ARBA" id="ARBA00007447"/>
    </source>
</evidence>